<gene>
    <name evidence="11" type="ORF">I6N98_08820</name>
</gene>
<evidence type="ECO:0000313" key="11">
    <source>
        <dbReference type="EMBL" id="QQD19917.1"/>
    </source>
</evidence>
<reference evidence="11 12" key="1">
    <citation type="submission" date="2020-12" db="EMBL/GenBank/DDBJ databases">
        <authorList>
            <person name="Shan Y."/>
        </authorList>
    </citation>
    <scope>NUCLEOTIDE SEQUENCE [LARGE SCALE GENOMIC DNA]</scope>
    <source>
        <strain evidence="12">csc3.9</strain>
    </source>
</reference>
<keyword evidence="4" id="KW-1003">Cell membrane</keyword>
<keyword evidence="5" id="KW-0547">Nucleotide-binding</keyword>
<name>A0A7T4R4A6_9GAMM</name>
<dbReference type="GO" id="GO:0016887">
    <property type="term" value="F:ATP hydrolysis activity"/>
    <property type="evidence" value="ECO:0007669"/>
    <property type="project" value="InterPro"/>
</dbReference>
<dbReference type="InterPro" id="IPR050388">
    <property type="entry name" value="ABC_Ni/Peptide_Import"/>
</dbReference>
<evidence type="ECO:0000256" key="9">
    <source>
        <dbReference type="ARBA" id="ARBA00047356"/>
    </source>
</evidence>
<dbReference type="PROSITE" id="PS00211">
    <property type="entry name" value="ABC_TRANSPORTER_1"/>
    <property type="match status" value="1"/>
</dbReference>
<sequence length="341" mass="37238">MSTAPAAARSDDTPVLSVTDLAIALRDEQGQERTLVDGVQFHIAAGETLGLVGESGCGKSLTAMSILGLLPRPQARVCGGDIRYRNQALVDLDPSARRKLRSREIAVIFQDPMTALNPVQPIGRQIIEVLKLHFPQRKRRQHRQRAIDLLKDVGIPDPATRLGTYPHQLSGGMRQRVMIALALACEPALLIADEPTTALDVTIQSQIIDLLKSLQRNNGMAMLFITHDLGLVSQVSDHVAVMYAGKIVEENHAQYLFSAPCHPYTQGLLSALPGGQHAPKTPLRAMTGQVPSVENMPSGCRFANRCDRASAMCREQTPAMERSQHGGQVACHHWNELYDGD</sequence>
<evidence type="ECO:0000256" key="6">
    <source>
        <dbReference type="ARBA" id="ARBA00022840"/>
    </source>
</evidence>
<dbReference type="NCBIfam" id="TIGR01727">
    <property type="entry name" value="oligo_HPY"/>
    <property type="match status" value="1"/>
</dbReference>
<evidence type="ECO:0000256" key="1">
    <source>
        <dbReference type="ARBA" id="ARBA00004417"/>
    </source>
</evidence>
<dbReference type="KEGG" id="snan:I6N98_08820"/>
<evidence type="ECO:0000256" key="2">
    <source>
        <dbReference type="ARBA" id="ARBA00005417"/>
    </source>
</evidence>
<keyword evidence="3" id="KW-0813">Transport</keyword>
<dbReference type="PANTHER" id="PTHR43297:SF2">
    <property type="entry name" value="DIPEPTIDE TRANSPORT ATP-BINDING PROTEIN DPPD"/>
    <property type="match status" value="1"/>
</dbReference>
<evidence type="ECO:0000256" key="7">
    <source>
        <dbReference type="ARBA" id="ARBA00023136"/>
    </source>
</evidence>
<evidence type="ECO:0000256" key="5">
    <source>
        <dbReference type="ARBA" id="ARBA00022741"/>
    </source>
</evidence>
<protein>
    <recommendedName>
        <fullName evidence="8">ABC-type dipeptide transporter</fullName>
        <ecNumber evidence="8">7.4.2.9</ecNumber>
    </recommendedName>
</protein>
<dbReference type="SMART" id="SM00382">
    <property type="entry name" value="AAA"/>
    <property type="match status" value="1"/>
</dbReference>
<evidence type="ECO:0000259" key="10">
    <source>
        <dbReference type="PROSITE" id="PS50893"/>
    </source>
</evidence>
<comment type="similarity">
    <text evidence="2">Belongs to the ABC transporter superfamily.</text>
</comment>
<dbReference type="InterPro" id="IPR003593">
    <property type="entry name" value="AAA+_ATPase"/>
</dbReference>
<accession>A0A7T4R4A6</accession>
<dbReference type="InterPro" id="IPR003439">
    <property type="entry name" value="ABC_transporter-like_ATP-bd"/>
</dbReference>
<evidence type="ECO:0000256" key="4">
    <source>
        <dbReference type="ARBA" id="ARBA00022475"/>
    </source>
</evidence>
<organism evidence="11 12">
    <name type="scientific">Spongiibacter nanhainus</name>
    <dbReference type="NCBI Taxonomy" id="2794344"/>
    <lineage>
        <taxon>Bacteria</taxon>
        <taxon>Pseudomonadati</taxon>
        <taxon>Pseudomonadota</taxon>
        <taxon>Gammaproteobacteria</taxon>
        <taxon>Cellvibrionales</taxon>
        <taxon>Spongiibacteraceae</taxon>
        <taxon>Spongiibacter</taxon>
    </lineage>
</organism>
<evidence type="ECO:0000256" key="3">
    <source>
        <dbReference type="ARBA" id="ARBA00022448"/>
    </source>
</evidence>
<dbReference type="SUPFAM" id="SSF52540">
    <property type="entry name" value="P-loop containing nucleoside triphosphate hydrolases"/>
    <property type="match status" value="1"/>
</dbReference>
<dbReference type="InterPro" id="IPR017871">
    <property type="entry name" value="ABC_transporter-like_CS"/>
</dbReference>
<dbReference type="Gene3D" id="3.40.50.300">
    <property type="entry name" value="P-loop containing nucleotide triphosphate hydrolases"/>
    <property type="match status" value="1"/>
</dbReference>
<dbReference type="EC" id="7.4.2.9" evidence="8"/>
<dbReference type="Pfam" id="PF08352">
    <property type="entry name" value="oligo_HPY"/>
    <property type="match status" value="1"/>
</dbReference>
<dbReference type="PROSITE" id="PS50893">
    <property type="entry name" value="ABC_TRANSPORTER_2"/>
    <property type="match status" value="1"/>
</dbReference>
<keyword evidence="7" id="KW-0472">Membrane</keyword>
<dbReference type="RefSeq" id="WP_198571401.1">
    <property type="nucleotide sequence ID" value="NZ_CP066167.1"/>
</dbReference>
<dbReference type="FunFam" id="3.40.50.300:FF:000016">
    <property type="entry name" value="Oligopeptide ABC transporter ATP-binding component"/>
    <property type="match status" value="1"/>
</dbReference>
<comment type="catalytic activity">
    <reaction evidence="9">
        <text>a dipeptide(out) + ATP + H2O = a dipeptide(in) + ADP + phosphate + H(+)</text>
        <dbReference type="Rhea" id="RHEA:23120"/>
        <dbReference type="ChEBI" id="CHEBI:15377"/>
        <dbReference type="ChEBI" id="CHEBI:15378"/>
        <dbReference type="ChEBI" id="CHEBI:30616"/>
        <dbReference type="ChEBI" id="CHEBI:43474"/>
        <dbReference type="ChEBI" id="CHEBI:90799"/>
        <dbReference type="ChEBI" id="CHEBI:456216"/>
        <dbReference type="EC" id="7.4.2.9"/>
    </reaction>
</comment>
<keyword evidence="6 11" id="KW-0067">ATP-binding</keyword>
<feature type="domain" description="ABC transporter" evidence="10">
    <location>
        <begin position="16"/>
        <end position="269"/>
    </location>
</feature>
<dbReference type="GO" id="GO:0055085">
    <property type="term" value="P:transmembrane transport"/>
    <property type="evidence" value="ECO:0007669"/>
    <property type="project" value="UniProtKB-ARBA"/>
</dbReference>
<proteinExistence type="inferred from homology"/>
<dbReference type="InterPro" id="IPR027417">
    <property type="entry name" value="P-loop_NTPase"/>
</dbReference>
<dbReference type="CDD" id="cd03257">
    <property type="entry name" value="ABC_NikE_OppD_transporters"/>
    <property type="match status" value="1"/>
</dbReference>
<dbReference type="GO" id="GO:0005886">
    <property type="term" value="C:plasma membrane"/>
    <property type="evidence" value="ECO:0007669"/>
    <property type="project" value="UniProtKB-SubCell"/>
</dbReference>
<dbReference type="Pfam" id="PF00005">
    <property type="entry name" value="ABC_tran"/>
    <property type="match status" value="1"/>
</dbReference>
<comment type="subcellular location">
    <subcellularLocation>
        <location evidence="1">Cell inner membrane</location>
        <topology evidence="1">Peripheral membrane protein</topology>
    </subcellularLocation>
</comment>
<evidence type="ECO:0000256" key="8">
    <source>
        <dbReference type="ARBA" id="ARBA00038852"/>
    </source>
</evidence>
<dbReference type="Proteomes" id="UP000596063">
    <property type="component" value="Chromosome"/>
</dbReference>
<dbReference type="InterPro" id="IPR013563">
    <property type="entry name" value="Oligopep_ABC_C"/>
</dbReference>
<dbReference type="PANTHER" id="PTHR43297">
    <property type="entry name" value="OLIGOPEPTIDE TRANSPORT ATP-BINDING PROTEIN APPD"/>
    <property type="match status" value="1"/>
</dbReference>
<keyword evidence="12" id="KW-1185">Reference proteome</keyword>
<dbReference type="AlphaFoldDB" id="A0A7T4R4A6"/>
<dbReference type="EMBL" id="CP066167">
    <property type="protein sequence ID" value="QQD19917.1"/>
    <property type="molecule type" value="Genomic_DNA"/>
</dbReference>
<dbReference type="GO" id="GO:0015833">
    <property type="term" value="P:peptide transport"/>
    <property type="evidence" value="ECO:0007669"/>
    <property type="project" value="InterPro"/>
</dbReference>
<dbReference type="GO" id="GO:0005524">
    <property type="term" value="F:ATP binding"/>
    <property type="evidence" value="ECO:0007669"/>
    <property type="project" value="UniProtKB-KW"/>
</dbReference>
<evidence type="ECO:0000313" key="12">
    <source>
        <dbReference type="Proteomes" id="UP000596063"/>
    </source>
</evidence>